<evidence type="ECO:0000256" key="6">
    <source>
        <dbReference type="PROSITE-ProRule" id="PRU01091"/>
    </source>
</evidence>
<protein>
    <recommendedName>
        <fullName evidence="7">OmpR/PhoB-type domain-containing protein</fullName>
    </recommendedName>
</protein>
<dbReference type="SUPFAM" id="SSF52540">
    <property type="entry name" value="P-loop containing nucleoside triphosphate hydrolases"/>
    <property type="match status" value="1"/>
</dbReference>
<dbReference type="GO" id="GO:0003677">
    <property type="term" value="F:DNA binding"/>
    <property type="evidence" value="ECO:0007669"/>
    <property type="project" value="UniProtKB-UniRule"/>
</dbReference>
<evidence type="ECO:0000256" key="1">
    <source>
        <dbReference type="ARBA" id="ARBA00005820"/>
    </source>
</evidence>
<keyword evidence="2" id="KW-0902">Two-component regulatory system</keyword>
<dbReference type="SMART" id="SM01043">
    <property type="entry name" value="BTAD"/>
    <property type="match status" value="1"/>
</dbReference>
<dbReference type="RefSeq" id="WP_114533433.1">
    <property type="nucleotide sequence ID" value="NZ_QQBH01000043.1"/>
</dbReference>
<feature type="domain" description="OmpR/PhoB-type" evidence="7">
    <location>
        <begin position="1"/>
        <end position="104"/>
    </location>
</feature>
<reference evidence="8 9" key="1">
    <citation type="submission" date="2018-07" db="EMBL/GenBank/DDBJ databases">
        <title>Genome guided investigation of antibiotics producing actinomycetales strain isolated from a Macau mangrove ecosystem.</title>
        <authorList>
            <person name="Hu D."/>
        </authorList>
    </citation>
    <scope>NUCLEOTIDE SEQUENCE [LARGE SCALE GENOMIC DNA]</scope>
    <source>
        <strain evidence="8 9">2297</strain>
    </source>
</reference>
<dbReference type="InterPro" id="IPR002182">
    <property type="entry name" value="NB-ARC"/>
</dbReference>
<dbReference type="Gene3D" id="3.40.50.300">
    <property type="entry name" value="P-loop containing nucleotide triphosphate hydrolases"/>
    <property type="match status" value="1"/>
</dbReference>
<dbReference type="GO" id="GO:0006355">
    <property type="term" value="P:regulation of DNA-templated transcription"/>
    <property type="evidence" value="ECO:0007669"/>
    <property type="project" value="InterPro"/>
</dbReference>
<dbReference type="Gene3D" id="1.10.10.10">
    <property type="entry name" value="Winged helix-like DNA-binding domain superfamily/Winged helix DNA-binding domain"/>
    <property type="match status" value="1"/>
</dbReference>
<keyword evidence="4 6" id="KW-0238">DNA-binding</keyword>
<evidence type="ECO:0000256" key="5">
    <source>
        <dbReference type="ARBA" id="ARBA00023163"/>
    </source>
</evidence>
<dbReference type="GO" id="GO:0000160">
    <property type="term" value="P:phosphorelay signal transduction system"/>
    <property type="evidence" value="ECO:0007669"/>
    <property type="project" value="UniProtKB-KW"/>
</dbReference>
<dbReference type="SUPFAM" id="SSF48452">
    <property type="entry name" value="TPR-like"/>
    <property type="match status" value="1"/>
</dbReference>
<dbReference type="CDD" id="cd00383">
    <property type="entry name" value="trans_reg_C"/>
    <property type="match status" value="1"/>
</dbReference>
<dbReference type="GO" id="GO:0043531">
    <property type="term" value="F:ADP binding"/>
    <property type="evidence" value="ECO:0007669"/>
    <property type="project" value="InterPro"/>
</dbReference>
<dbReference type="Gene3D" id="1.25.40.10">
    <property type="entry name" value="Tetratricopeptide repeat domain"/>
    <property type="match status" value="1"/>
</dbReference>
<evidence type="ECO:0000259" key="7">
    <source>
        <dbReference type="PROSITE" id="PS51755"/>
    </source>
</evidence>
<dbReference type="Proteomes" id="UP000253742">
    <property type="component" value="Unassembled WGS sequence"/>
</dbReference>
<comment type="similarity">
    <text evidence="1">Belongs to the AfsR/DnrI/RedD regulatory family.</text>
</comment>
<evidence type="ECO:0000256" key="3">
    <source>
        <dbReference type="ARBA" id="ARBA00023015"/>
    </source>
</evidence>
<dbReference type="SUPFAM" id="SSF46894">
    <property type="entry name" value="C-terminal effector domain of the bipartite response regulators"/>
    <property type="match status" value="1"/>
</dbReference>
<evidence type="ECO:0000313" key="9">
    <source>
        <dbReference type="Proteomes" id="UP000253742"/>
    </source>
</evidence>
<comment type="caution">
    <text evidence="8">The sequence shown here is derived from an EMBL/GenBank/DDBJ whole genome shotgun (WGS) entry which is preliminary data.</text>
</comment>
<dbReference type="PRINTS" id="PR00364">
    <property type="entry name" value="DISEASERSIST"/>
</dbReference>
<gene>
    <name evidence="8" type="ORF">DVZ84_35705</name>
</gene>
<keyword evidence="3" id="KW-0805">Transcription regulation</keyword>
<sequence length="615" mass="66865">MSDVHTAPLTFALLGTPRARRGDEEVNLGPPQQQAVLAALLLRRGQTMSVEELVAAVWSDPPAGAVSVVRTYISRLRSALEPGRHRSRTTGLLRSAQSGYCVSRAGSVCDVELFDRDLQAAERYFAEGLFPDARELLGRALGHWSGPPLAGLPGPLAHSERRRLTELHLLCQERALETDLKLGRYQQVVPELIRLTSEHPLRERLRQLLMLALYHCDRQAEALAVYHDARSVLVEELGIEPTPPLQALHGRILAGDPGLLPPVDVPASAGLKIPAQLPAHLADFTGRVREADTLCSALITPAGFAPPTAVITGMGGVGKTALAVHVAHRLRERYADGQLYADLTAPDGSRVPPDLVLRHFLTALGEPMAGLPEGLDRRAAMFRSRVSGRRMLILLDNACDVAQVCALLPGSAHCTVIVTSRATLGSLPTSVRVAVEPMAPDSAALMFTRVAGGGSAPPRAEQVRTVVELCGRLPLAIRIVAARHAARPGWDLADTVEEGLRDERTRLAELRLDDLSVERSFDLGYRRLTARQARAFRELAGVDGPYFTVTEAARALDWEPADTVRVLESLVDVSMLESPRLGQYAFHDLMRVFARQRASRSSGEPVRYAELSSLD</sequence>
<dbReference type="InterPro" id="IPR001867">
    <property type="entry name" value="OmpR/PhoB-type_DNA-bd"/>
</dbReference>
<dbReference type="Pfam" id="PF03704">
    <property type="entry name" value="BTAD"/>
    <property type="match status" value="1"/>
</dbReference>
<dbReference type="InterPro" id="IPR036388">
    <property type="entry name" value="WH-like_DNA-bd_sf"/>
</dbReference>
<dbReference type="CDD" id="cd15831">
    <property type="entry name" value="BTAD"/>
    <property type="match status" value="1"/>
</dbReference>
<dbReference type="InterPro" id="IPR011990">
    <property type="entry name" value="TPR-like_helical_dom_sf"/>
</dbReference>
<feature type="DNA-binding region" description="OmpR/PhoB-type" evidence="6">
    <location>
        <begin position="1"/>
        <end position="104"/>
    </location>
</feature>
<keyword evidence="5" id="KW-0804">Transcription</keyword>
<evidence type="ECO:0000256" key="4">
    <source>
        <dbReference type="ARBA" id="ARBA00023125"/>
    </source>
</evidence>
<dbReference type="OrthoDB" id="7628974at2"/>
<dbReference type="InterPro" id="IPR016032">
    <property type="entry name" value="Sig_transdc_resp-reg_C-effctor"/>
</dbReference>
<dbReference type="Pfam" id="PF00931">
    <property type="entry name" value="NB-ARC"/>
    <property type="match status" value="1"/>
</dbReference>
<dbReference type="EMBL" id="QQBH01000043">
    <property type="protein sequence ID" value="RDD84354.1"/>
    <property type="molecule type" value="Genomic_DNA"/>
</dbReference>
<dbReference type="PROSITE" id="PS51755">
    <property type="entry name" value="OMPR_PHOB"/>
    <property type="match status" value="1"/>
</dbReference>
<dbReference type="AlphaFoldDB" id="A0A369UUB9"/>
<proteinExistence type="inferred from homology"/>
<dbReference type="PANTHER" id="PTHR35807">
    <property type="entry name" value="TRANSCRIPTIONAL REGULATOR REDD-RELATED"/>
    <property type="match status" value="1"/>
</dbReference>
<dbReference type="InterPro" id="IPR027417">
    <property type="entry name" value="P-loop_NTPase"/>
</dbReference>
<dbReference type="InterPro" id="IPR051677">
    <property type="entry name" value="AfsR-DnrI-RedD_regulator"/>
</dbReference>
<organism evidence="8 9">
    <name type="scientific">Streptomyces parvulus</name>
    <dbReference type="NCBI Taxonomy" id="146923"/>
    <lineage>
        <taxon>Bacteria</taxon>
        <taxon>Bacillati</taxon>
        <taxon>Actinomycetota</taxon>
        <taxon>Actinomycetes</taxon>
        <taxon>Kitasatosporales</taxon>
        <taxon>Streptomycetaceae</taxon>
        <taxon>Streptomyces</taxon>
    </lineage>
</organism>
<accession>A0A369UUB9</accession>
<dbReference type="Pfam" id="PF00486">
    <property type="entry name" value="Trans_reg_C"/>
    <property type="match status" value="1"/>
</dbReference>
<evidence type="ECO:0000313" key="8">
    <source>
        <dbReference type="EMBL" id="RDD84354.1"/>
    </source>
</evidence>
<dbReference type="PANTHER" id="PTHR35807:SF1">
    <property type="entry name" value="TRANSCRIPTIONAL REGULATOR REDD"/>
    <property type="match status" value="1"/>
</dbReference>
<evidence type="ECO:0000256" key="2">
    <source>
        <dbReference type="ARBA" id="ARBA00023012"/>
    </source>
</evidence>
<dbReference type="SMART" id="SM00862">
    <property type="entry name" value="Trans_reg_C"/>
    <property type="match status" value="1"/>
</dbReference>
<name>A0A369UUB9_9ACTN</name>
<dbReference type="InterPro" id="IPR005158">
    <property type="entry name" value="BTAD"/>
</dbReference>